<dbReference type="GO" id="GO:0031930">
    <property type="term" value="P:mitochondria-nucleus signaling pathway"/>
    <property type="evidence" value="ECO:0007669"/>
    <property type="project" value="TreeGrafter"/>
</dbReference>
<dbReference type="GO" id="GO:0009507">
    <property type="term" value="C:chloroplast"/>
    <property type="evidence" value="ECO:0007669"/>
    <property type="project" value="TreeGrafter"/>
</dbReference>
<dbReference type="PANTHER" id="PTHR47936:SF5">
    <property type="entry name" value="PENTACOTRIPEPTIDE-REPEAT REGION OF PRORP DOMAIN-CONTAINING PROTEIN"/>
    <property type="match status" value="1"/>
</dbReference>
<dbReference type="Pfam" id="PF13041">
    <property type="entry name" value="PPR_2"/>
    <property type="match status" value="1"/>
</dbReference>
<dbReference type="EMBL" id="JBAMMX010000010">
    <property type="protein sequence ID" value="KAK6932427.1"/>
    <property type="molecule type" value="Genomic_DNA"/>
</dbReference>
<dbReference type="Proteomes" id="UP001370490">
    <property type="component" value="Unassembled WGS sequence"/>
</dbReference>
<proteinExistence type="inferred from homology"/>
<feature type="repeat" description="PPR" evidence="3">
    <location>
        <begin position="44"/>
        <end position="78"/>
    </location>
</feature>
<accession>A0AAN8VSA1</accession>
<evidence type="ECO:0000256" key="3">
    <source>
        <dbReference type="PROSITE-ProRule" id="PRU00708"/>
    </source>
</evidence>
<evidence type="ECO:0000256" key="1">
    <source>
        <dbReference type="ARBA" id="ARBA00007626"/>
    </source>
</evidence>
<dbReference type="NCBIfam" id="TIGR00756">
    <property type="entry name" value="PPR"/>
    <property type="match status" value="1"/>
</dbReference>
<dbReference type="InterPro" id="IPR011990">
    <property type="entry name" value="TPR-like_helical_dom_sf"/>
</dbReference>
<dbReference type="AlphaFoldDB" id="A0AAN8VSA1"/>
<organism evidence="4 5">
    <name type="scientific">Dillenia turbinata</name>
    <dbReference type="NCBI Taxonomy" id="194707"/>
    <lineage>
        <taxon>Eukaryota</taxon>
        <taxon>Viridiplantae</taxon>
        <taxon>Streptophyta</taxon>
        <taxon>Embryophyta</taxon>
        <taxon>Tracheophyta</taxon>
        <taxon>Spermatophyta</taxon>
        <taxon>Magnoliopsida</taxon>
        <taxon>eudicotyledons</taxon>
        <taxon>Gunneridae</taxon>
        <taxon>Pentapetalae</taxon>
        <taxon>Dilleniales</taxon>
        <taxon>Dilleniaceae</taxon>
        <taxon>Dillenia</taxon>
    </lineage>
</organism>
<evidence type="ECO:0000256" key="2">
    <source>
        <dbReference type="ARBA" id="ARBA00022737"/>
    </source>
</evidence>
<gene>
    <name evidence="4" type="ORF">RJ641_002051</name>
</gene>
<comment type="caution">
    <text evidence="4">The sequence shown here is derived from an EMBL/GenBank/DDBJ whole genome shotgun (WGS) entry which is preliminary data.</text>
</comment>
<protein>
    <submittedName>
        <fullName evidence="4">Pentatricopeptide repeat</fullName>
    </submittedName>
</protein>
<dbReference type="SUPFAM" id="SSF81901">
    <property type="entry name" value="HCP-like"/>
    <property type="match status" value="1"/>
</dbReference>
<reference evidence="4 5" key="1">
    <citation type="submission" date="2023-12" db="EMBL/GenBank/DDBJ databases">
        <title>A high-quality genome assembly for Dillenia turbinata (Dilleniales).</title>
        <authorList>
            <person name="Chanderbali A."/>
        </authorList>
    </citation>
    <scope>NUCLEOTIDE SEQUENCE [LARGE SCALE GENOMIC DNA]</scope>
    <source>
        <strain evidence="4">LSX21</strain>
        <tissue evidence="4">Leaf</tissue>
    </source>
</reference>
<evidence type="ECO:0000313" key="5">
    <source>
        <dbReference type="Proteomes" id="UP001370490"/>
    </source>
</evidence>
<dbReference type="Gene3D" id="1.25.40.10">
    <property type="entry name" value="Tetratricopeptide repeat domain"/>
    <property type="match status" value="1"/>
</dbReference>
<evidence type="ECO:0000313" key="4">
    <source>
        <dbReference type="EMBL" id="KAK6932427.1"/>
    </source>
</evidence>
<dbReference type="PANTHER" id="PTHR47936">
    <property type="entry name" value="PPR_LONG DOMAIN-CONTAINING PROTEIN"/>
    <property type="match status" value="1"/>
</dbReference>
<dbReference type="GO" id="GO:0010019">
    <property type="term" value="P:chloroplast-nucleus signaling pathway"/>
    <property type="evidence" value="ECO:0007669"/>
    <property type="project" value="TreeGrafter"/>
</dbReference>
<dbReference type="PROSITE" id="PS51375">
    <property type="entry name" value="PPR"/>
    <property type="match status" value="1"/>
</dbReference>
<keyword evidence="5" id="KW-1185">Reference proteome</keyword>
<comment type="similarity">
    <text evidence="1">Belongs to the PPR family. P subfamily.</text>
</comment>
<dbReference type="InterPro" id="IPR002885">
    <property type="entry name" value="PPR_rpt"/>
</dbReference>
<name>A0AAN8VSA1_9MAGN</name>
<sequence length="212" mass="23914">MEKKNVVPDIGSYGSRLRGLVNGKKLSDSVELVEKLQQDGPKLDVICYNALIKGFCSDGKLGEAQKWHKELVKKGYVLNKCTFGLFVKLLCEKGKFDQALEMCVESINHGSSDFMLWSGIIVVSRALEYVRGDASLAFGFTVCYTFVSFGFPMMKEDFALVAKRSIGAEVILGKRQLKWRKEQGLNYWRSRSESKTLESKKLMLISMKDILS</sequence>
<keyword evidence="2" id="KW-0677">Repeat</keyword>